<dbReference type="InterPro" id="IPR001347">
    <property type="entry name" value="SIS_dom"/>
</dbReference>
<keyword evidence="7" id="KW-1185">Reference proteome</keyword>
<evidence type="ECO:0000259" key="5">
    <source>
        <dbReference type="PROSITE" id="PS51464"/>
    </source>
</evidence>
<dbReference type="CDD" id="cd05008">
    <property type="entry name" value="SIS_GlmS_GlmD_1"/>
    <property type="match status" value="1"/>
</dbReference>
<evidence type="ECO:0000256" key="1">
    <source>
        <dbReference type="ARBA" id="ARBA00001031"/>
    </source>
</evidence>
<comment type="catalytic activity">
    <reaction evidence="1">
        <text>D-fructose 6-phosphate + L-glutamine = D-glucosamine 6-phosphate + L-glutamate</text>
        <dbReference type="Rhea" id="RHEA:13237"/>
        <dbReference type="ChEBI" id="CHEBI:29985"/>
        <dbReference type="ChEBI" id="CHEBI:58359"/>
        <dbReference type="ChEBI" id="CHEBI:58725"/>
        <dbReference type="ChEBI" id="CHEBI:61527"/>
        <dbReference type="EC" id="2.6.1.16"/>
    </reaction>
</comment>
<accession>A0ABU5ZNV7</accession>
<dbReference type="EC" id="2.6.1.16" evidence="2"/>
<dbReference type="RefSeq" id="WP_371755691.1">
    <property type="nucleotide sequence ID" value="NZ_JAYJLD010000040.1"/>
</dbReference>
<dbReference type="InterPro" id="IPR046348">
    <property type="entry name" value="SIS_dom_sf"/>
</dbReference>
<dbReference type="CDD" id="cd05009">
    <property type="entry name" value="SIS_GlmS_GlmD_2"/>
    <property type="match status" value="1"/>
</dbReference>
<dbReference type="PANTHER" id="PTHR10937">
    <property type="entry name" value="GLUCOSAMINE--FRUCTOSE-6-PHOSPHATE AMINOTRANSFERASE, ISOMERIZING"/>
    <property type="match status" value="1"/>
</dbReference>
<dbReference type="Pfam" id="PF01380">
    <property type="entry name" value="SIS"/>
    <property type="match status" value="2"/>
</dbReference>
<evidence type="ECO:0000256" key="4">
    <source>
        <dbReference type="ARBA" id="ARBA00022737"/>
    </source>
</evidence>
<dbReference type="PANTHER" id="PTHR10937:SF0">
    <property type="entry name" value="GLUTAMINE--FRUCTOSE-6-PHOSPHATE TRANSAMINASE (ISOMERIZING)"/>
    <property type="match status" value="1"/>
</dbReference>
<evidence type="ECO:0000256" key="2">
    <source>
        <dbReference type="ARBA" id="ARBA00012916"/>
    </source>
</evidence>
<reference evidence="6" key="1">
    <citation type="submission" date="2023-12" db="EMBL/GenBank/DDBJ databases">
        <title>Fervidustalea candida gen. nov., sp. nov., a novel member of the family Paenibacillaceae isolated from a geothermal area.</title>
        <authorList>
            <person name="Li W.-J."/>
            <person name="Jiao J.-Y."/>
            <person name="Chen Y."/>
        </authorList>
    </citation>
    <scope>NUCLEOTIDE SEQUENCE</scope>
    <source>
        <strain evidence="6">SYSU GA230002</strain>
    </source>
</reference>
<organism evidence="6 7">
    <name type="scientific">Ferviditalea candida</name>
    <dbReference type="NCBI Taxonomy" id="3108399"/>
    <lineage>
        <taxon>Bacteria</taxon>
        <taxon>Bacillati</taxon>
        <taxon>Bacillota</taxon>
        <taxon>Bacilli</taxon>
        <taxon>Bacillales</taxon>
        <taxon>Paenibacillaceae</taxon>
        <taxon>Ferviditalea</taxon>
    </lineage>
</organism>
<proteinExistence type="predicted"/>
<protein>
    <recommendedName>
        <fullName evidence="3">Glutamine--fructose-6-phosphate aminotransferase [isomerizing]</fullName>
        <ecNumber evidence="2">2.6.1.16</ecNumber>
    </recommendedName>
</protein>
<feature type="domain" description="SIS" evidence="5">
    <location>
        <begin position="22"/>
        <end position="158"/>
    </location>
</feature>
<dbReference type="InterPro" id="IPR035490">
    <property type="entry name" value="GlmS/FrlB_SIS"/>
</dbReference>
<evidence type="ECO:0000313" key="6">
    <source>
        <dbReference type="EMBL" id="MEB3103562.1"/>
    </source>
</evidence>
<dbReference type="InterPro" id="IPR035466">
    <property type="entry name" value="GlmS/AgaS_SIS"/>
</dbReference>
<comment type="caution">
    <text evidence="6">The sequence shown here is derived from an EMBL/GenBank/DDBJ whole genome shotgun (WGS) entry which is preliminary data.</text>
</comment>
<sequence length="330" mass="36281">MSQFWTEVRQQPEAIRETVNQNKELYFPKSEKPLLFTGMGSSLIASEFATSYLTSKGIHAHSIDNSELLYYNRDIITKSDLLIVSQSGESFEAKELANSLGSFATVTNTPGSTLATKAANVYHTHAGAEKAIASSKSFTTTVALMLLLGGRTAGEEFASKILKAADILEEQLNQSDEYKKQICEFLNPRQPLILLGRGPSIYTARQGALTLKETARMFTEPMSAPQFRHGPFELIKEGVQAIFFNPYGKTHDINRRYVTEMAELGGKVVYVSDEPLNHPNILSIQIPSVDEYASVISYSLVTQIAAMGLSEQKGLVAGEAELISKVTVKE</sequence>
<dbReference type="Gene3D" id="3.40.50.10490">
    <property type="entry name" value="Glucose-6-phosphate isomerase like protein, domain 1"/>
    <property type="match status" value="2"/>
</dbReference>
<evidence type="ECO:0000313" key="7">
    <source>
        <dbReference type="Proteomes" id="UP001310386"/>
    </source>
</evidence>
<gene>
    <name evidence="6" type="ORF">VF724_18155</name>
</gene>
<dbReference type="EMBL" id="JAYJLD010000040">
    <property type="protein sequence ID" value="MEB3103562.1"/>
    <property type="molecule type" value="Genomic_DNA"/>
</dbReference>
<keyword evidence="4" id="KW-0677">Repeat</keyword>
<dbReference type="SUPFAM" id="SSF53697">
    <property type="entry name" value="SIS domain"/>
    <property type="match status" value="1"/>
</dbReference>
<evidence type="ECO:0000256" key="3">
    <source>
        <dbReference type="ARBA" id="ARBA00016090"/>
    </source>
</evidence>
<dbReference type="Proteomes" id="UP001310386">
    <property type="component" value="Unassembled WGS sequence"/>
</dbReference>
<name>A0ABU5ZNV7_9BACL</name>
<dbReference type="PROSITE" id="PS51464">
    <property type="entry name" value="SIS"/>
    <property type="match status" value="1"/>
</dbReference>